<gene>
    <name evidence="2" type="ORF">C7B43_17465</name>
</gene>
<evidence type="ECO:0000313" key="3">
    <source>
        <dbReference type="Proteomes" id="UP000242699"/>
    </source>
</evidence>
<feature type="transmembrane region" description="Helical" evidence="1">
    <location>
        <begin position="20"/>
        <end position="38"/>
    </location>
</feature>
<keyword evidence="1" id="KW-0812">Transmembrane</keyword>
<evidence type="ECO:0000313" key="2">
    <source>
        <dbReference type="EMBL" id="PSR25186.1"/>
    </source>
</evidence>
<reference evidence="2 3" key="1">
    <citation type="journal article" date="2014" name="BMC Genomics">
        <title>Comparison of environmental and isolate Sulfobacillus genomes reveals diverse carbon, sulfur, nitrogen, and hydrogen metabolisms.</title>
        <authorList>
            <person name="Justice N.B."/>
            <person name="Norman A."/>
            <person name="Brown C.T."/>
            <person name="Singh A."/>
            <person name="Thomas B.C."/>
            <person name="Banfield J.F."/>
        </authorList>
    </citation>
    <scope>NUCLEOTIDE SEQUENCE [LARGE SCALE GENOMIC DNA]</scope>
    <source>
        <strain evidence="2">AMDSBA1</strain>
    </source>
</reference>
<accession>A0A2T2WSG7</accession>
<proteinExistence type="predicted"/>
<feature type="transmembrane region" description="Helical" evidence="1">
    <location>
        <begin position="59"/>
        <end position="82"/>
    </location>
</feature>
<organism evidence="2 3">
    <name type="scientific">Sulfobacillus benefaciens</name>
    <dbReference type="NCBI Taxonomy" id="453960"/>
    <lineage>
        <taxon>Bacteria</taxon>
        <taxon>Bacillati</taxon>
        <taxon>Bacillota</taxon>
        <taxon>Clostridia</taxon>
        <taxon>Eubacteriales</taxon>
        <taxon>Clostridiales Family XVII. Incertae Sedis</taxon>
        <taxon>Sulfobacillus</taxon>
    </lineage>
</organism>
<protein>
    <submittedName>
        <fullName evidence="2">Uncharacterized protein</fullName>
    </submittedName>
</protein>
<dbReference type="AlphaFoldDB" id="A0A2T2WSG7"/>
<comment type="caution">
    <text evidence="2">The sequence shown here is derived from an EMBL/GenBank/DDBJ whole genome shotgun (WGS) entry which is preliminary data.</text>
</comment>
<dbReference type="EMBL" id="PXYT01000059">
    <property type="protein sequence ID" value="PSR25186.1"/>
    <property type="molecule type" value="Genomic_DNA"/>
</dbReference>
<evidence type="ECO:0000256" key="1">
    <source>
        <dbReference type="SAM" id="Phobius"/>
    </source>
</evidence>
<dbReference type="Proteomes" id="UP000242699">
    <property type="component" value="Unassembled WGS sequence"/>
</dbReference>
<sequence>MGFCVSVKVLETWRGKPADLGTVFVWASGGTLIGYALGSHKENILPGLRREGQPSTNMGWLGGWHLICGSEVVNLMAGAIPLDDEKYL</sequence>
<name>A0A2T2WSG7_9FIRM</name>
<keyword evidence="1" id="KW-1133">Transmembrane helix</keyword>
<keyword evidence="1" id="KW-0472">Membrane</keyword>